<accession>A0A2T8HVJ7</accession>
<proteinExistence type="predicted"/>
<feature type="signal peptide" evidence="1">
    <location>
        <begin position="1"/>
        <end position="23"/>
    </location>
</feature>
<dbReference type="OrthoDB" id="7862810at2"/>
<evidence type="ECO:0000313" key="2">
    <source>
        <dbReference type="EMBL" id="PVH29404.1"/>
    </source>
</evidence>
<feature type="chain" id="PRO_5015692802" evidence="1">
    <location>
        <begin position="24"/>
        <end position="157"/>
    </location>
</feature>
<sequence>MHDFKSVLLATTTAALLPVIASAQVVGECDWLGNAANIAEPWEVNSRTFANGNIRIALLDTGGEPVCCSAHLLVLSPSGNGSDGPAYRQCRVVSATAGQGFYSMDIPGITASYDPARGLLVSVPVGHWHQGMDSGAGPIPGRMDIRINQANGAVYYE</sequence>
<organism evidence="2 3">
    <name type="scientific">Pararhodobacter oceanensis</name>
    <dbReference type="NCBI Taxonomy" id="2172121"/>
    <lineage>
        <taxon>Bacteria</taxon>
        <taxon>Pseudomonadati</taxon>
        <taxon>Pseudomonadota</taxon>
        <taxon>Alphaproteobacteria</taxon>
        <taxon>Rhodobacterales</taxon>
        <taxon>Paracoccaceae</taxon>
        <taxon>Pararhodobacter</taxon>
    </lineage>
</organism>
<gene>
    <name evidence="2" type="ORF">DDE20_04505</name>
</gene>
<comment type="caution">
    <text evidence="2">The sequence shown here is derived from an EMBL/GenBank/DDBJ whole genome shotgun (WGS) entry which is preliminary data.</text>
</comment>
<evidence type="ECO:0000313" key="3">
    <source>
        <dbReference type="Proteomes" id="UP000245911"/>
    </source>
</evidence>
<dbReference type="EMBL" id="QDKM01000002">
    <property type="protein sequence ID" value="PVH29404.1"/>
    <property type="molecule type" value="Genomic_DNA"/>
</dbReference>
<protein>
    <submittedName>
        <fullName evidence="2">Uncharacterized protein</fullName>
    </submittedName>
</protein>
<keyword evidence="3" id="KW-1185">Reference proteome</keyword>
<evidence type="ECO:0000256" key="1">
    <source>
        <dbReference type="SAM" id="SignalP"/>
    </source>
</evidence>
<dbReference type="AlphaFoldDB" id="A0A2T8HVJ7"/>
<dbReference type="RefSeq" id="WP_116557288.1">
    <property type="nucleotide sequence ID" value="NZ_QDKM01000002.1"/>
</dbReference>
<reference evidence="2 3" key="1">
    <citation type="submission" date="2018-04" db="EMBL/GenBank/DDBJ databases">
        <title>Pararhodobacter oceanense sp. nov., isolated from marine intertidal sediment.</title>
        <authorList>
            <person name="Wang X.-L."/>
            <person name="Du Z.-J."/>
        </authorList>
    </citation>
    <scope>NUCLEOTIDE SEQUENCE [LARGE SCALE GENOMIC DNA]</scope>
    <source>
        <strain evidence="2 3">AM505</strain>
    </source>
</reference>
<name>A0A2T8HVJ7_9RHOB</name>
<dbReference type="Proteomes" id="UP000245911">
    <property type="component" value="Unassembled WGS sequence"/>
</dbReference>
<keyword evidence="1" id="KW-0732">Signal</keyword>